<sequence length="160" mass="18637">MGSRTPVFPLSKRAQPVIYAHSVKTQQVSDEIKLGAGPAFCPFQPFQFSSFCSRYFRRREVVSVLQCCRLPLMHRFIITIRASSILSQSLIFIKVPTFEQAALWVDQYFWFKVLNFPQPLAVLGKPFEVCLSFFSCWHSFISVLRQLSFFIHFYHLLAMI</sequence>
<dbReference type="Proteomes" id="UP001642409">
    <property type="component" value="Unassembled WGS sequence"/>
</dbReference>
<keyword evidence="3" id="KW-1185">Reference proteome</keyword>
<evidence type="ECO:0000313" key="3">
    <source>
        <dbReference type="Proteomes" id="UP001642409"/>
    </source>
</evidence>
<dbReference type="AlphaFoldDB" id="A0AA86NV42"/>
<dbReference type="EMBL" id="CAXDID020000297">
    <property type="protein sequence ID" value="CAL6072849.1"/>
    <property type="molecule type" value="Genomic_DNA"/>
</dbReference>
<organism evidence="1">
    <name type="scientific">Hexamita inflata</name>
    <dbReference type="NCBI Taxonomy" id="28002"/>
    <lineage>
        <taxon>Eukaryota</taxon>
        <taxon>Metamonada</taxon>
        <taxon>Diplomonadida</taxon>
        <taxon>Hexamitidae</taxon>
        <taxon>Hexamitinae</taxon>
        <taxon>Hexamita</taxon>
    </lineage>
</organism>
<dbReference type="EMBL" id="CATOUU010000343">
    <property type="protein sequence ID" value="CAI9925620.1"/>
    <property type="molecule type" value="Genomic_DNA"/>
</dbReference>
<name>A0AA86NV42_9EUKA</name>
<accession>A0AA86NV42</accession>
<reference evidence="2 3" key="2">
    <citation type="submission" date="2024-07" db="EMBL/GenBank/DDBJ databases">
        <authorList>
            <person name="Akdeniz Z."/>
        </authorList>
    </citation>
    <scope>NUCLEOTIDE SEQUENCE [LARGE SCALE GENOMIC DNA]</scope>
</reference>
<proteinExistence type="predicted"/>
<reference evidence="1" key="1">
    <citation type="submission" date="2023-06" db="EMBL/GenBank/DDBJ databases">
        <authorList>
            <person name="Kurt Z."/>
        </authorList>
    </citation>
    <scope>NUCLEOTIDE SEQUENCE</scope>
</reference>
<evidence type="ECO:0000313" key="2">
    <source>
        <dbReference type="EMBL" id="CAL6072849.1"/>
    </source>
</evidence>
<comment type="caution">
    <text evidence="1">The sequence shown here is derived from an EMBL/GenBank/DDBJ whole genome shotgun (WGS) entry which is preliminary data.</text>
</comment>
<protein>
    <submittedName>
        <fullName evidence="2">Hypothetical_protein</fullName>
    </submittedName>
</protein>
<evidence type="ECO:0000313" key="1">
    <source>
        <dbReference type="EMBL" id="CAI9925620.1"/>
    </source>
</evidence>
<gene>
    <name evidence="1" type="ORF">HINF_LOCUS13265</name>
    <name evidence="2" type="ORF">HINF_LOCUS55822</name>
</gene>